<comment type="caution">
    <text evidence="1">The sequence shown here is derived from an EMBL/GenBank/DDBJ whole genome shotgun (WGS) entry which is preliminary data.</text>
</comment>
<accession>A5KQS0</accession>
<dbReference type="HOGENOM" id="CLU_3276193_0_0_9"/>
<proteinExistence type="predicted"/>
<reference evidence="1 2" key="1">
    <citation type="submission" date="2007-03" db="EMBL/GenBank/DDBJ databases">
        <authorList>
            <person name="Fulton L."/>
            <person name="Clifton S."/>
            <person name="Fulton B."/>
            <person name="Xu J."/>
            <person name="Minx P."/>
            <person name="Pepin K.H."/>
            <person name="Johnson M."/>
            <person name="Thiruvilangam P."/>
            <person name="Bhonagiri V."/>
            <person name="Nash W.E."/>
            <person name="Mardis E.R."/>
            <person name="Wilson R.K."/>
        </authorList>
    </citation>
    <scope>NUCLEOTIDE SEQUENCE [LARGE SCALE GENOMIC DNA]</scope>
    <source>
        <strain evidence="1 2">ATCC 27756</strain>
    </source>
</reference>
<dbReference type="PaxDb" id="411460-RUMTOR_02611"/>
<protein>
    <submittedName>
        <fullName evidence="1">Uncharacterized protein</fullName>
    </submittedName>
</protein>
<evidence type="ECO:0000313" key="2">
    <source>
        <dbReference type="Proteomes" id="UP000003577"/>
    </source>
</evidence>
<sequence length="41" mass="4832">MNRKREIFKMKFLITFREIFMSKTMELATISTQRGFTNGAG</sequence>
<reference evidence="1 2" key="2">
    <citation type="submission" date="2007-04" db="EMBL/GenBank/DDBJ databases">
        <title>Draft genome sequence of Ruminococcus torques (ATCC 27756).</title>
        <authorList>
            <person name="Sudarsanam P."/>
            <person name="Ley R."/>
            <person name="Guruge J."/>
            <person name="Turnbaugh P.J."/>
            <person name="Mahowald M."/>
            <person name="Liep D."/>
            <person name="Gordon J."/>
        </authorList>
    </citation>
    <scope>NUCLEOTIDE SEQUENCE [LARGE SCALE GENOMIC DNA]</scope>
    <source>
        <strain evidence="1 2">ATCC 27756</strain>
    </source>
</reference>
<evidence type="ECO:0000313" key="1">
    <source>
        <dbReference type="EMBL" id="EDK23238.1"/>
    </source>
</evidence>
<dbReference type="AlphaFoldDB" id="A5KQS0"/>
<organism evidence="1 2">
    <name type="scientific">[Ruminococcus] torques ATCC 27756</name>
    <dbReference type="NCBI Taxonomy" id="411460"/>
    <lineage>
        <taxon>Bacteria</taxon>
        <taxon>Bacillati</taxon>
        <taxon>Bacillota</taxon>
        <taxon>Clostridia</taxon>
        <taxon>Lachnospirales</taxon>
        <taxon>Lachnospiraceae</taxon>
        <taxon>Mediterraneibacter</taxon>
    </lineage>
</organism>
<dbReference type="EMBL" id="AAVP02000018">
    <property type="protein sequence ID" value="EDK23238.1"/>
    <property type="molecule type" value="Genomic_DNA"/>
</dbReference>
<name>A5KQS0_9FIRM</name>
<gene>
    <name evidence="1" type="ORF">RUMTOR_02611</name>
</gene>
<dbReference type="Proteomes" id="UP000003577">
    <property type="component" value="Unassembled WGS sequence"/>
</dbReference>